<evidence type="ECO:0000313" key="2">
    <source>
        <dbReference type="EMBL" id="MYE37963.1"/>
    </source>
</evidence>
<dbReference type="AlphaFoldDB" id="A0A845DKY0"/>
<organism evidence="2 3">
    <name type="scientific">Candidatus Spechtbacteria bacterium SB0662_bin_43</name>
    <dbReference type="NCBI Taxonomy" id="2604897"/>
    <lineage>
        <taxon>Bacteria</taxon>
        <taxon>Candidatus Spechtiibacteriota</taxon>
    </lineage>
</organism>
<sequence>MSFHTIKPLLSLAGSSFAVPSFHVSGVGHFLAHGLQFRRSYPFLFILISIFVIVVVGYIITATALMERDYAIKDLHNQITAAQTESRNLQITMSQESSLEHLLEASLSSSYAAISSVHYVERSVQSPFTFVENN</sequence>
<dbReference type="Proteomes" id="UP000449092">
    <property type="component" value="Unassembled WGS sequence"/>
</dbReference>
<accession>A0A845DKY0</accession>
<dbReference type="EMBL" id="VXOY01000005">
    <property type="protein sequence ID" value="MYE37963.1"/>
    <property type="molecule type" value="Genomic_DNA"/>
</dbReference>
<keyword evidence="1" id="KW-0472">Membrane</keyword>
<keyword evidence="1" id="KW-1133">Transmembrane helix</keyword>
<evidence type="ECO:0000313" key="3">
    <source>
        <dbReference type="Proteomes" id="UP000449092"/>
    </source>
</evidence>
<evidence type="ECO:0000256" key="1">
    <source>
        <dbReference type="SAM" id="Phobius"/>
    </source>
</evidence>
<feature type="transmembrane region" description="Helical" evidence="1">
    <location>
        <begin position="42"/>
        <end position="65"/>
    </location>
</feature>
<reference evidence="2 3" key="1">
    <citation type="submission" date="2019-09" db="EMBL/GenBank/DDBJ databases">
        <title>Characterisation of the sponge microbiome using genome-centric metagenomics.</title>
        <authorList>
            <person name="Engelberts J.P."/>
            <person name="Robbins S.J."/>
            <person name="De Goeij J.M."/>
            <person name="Aranda M."/>
            <person name="Bell S.C."/>
            <person name="Webster N.S."/>
        </authorList>
    </citation>
    <scope>NUCLEOTIDE SEQUENCE [LARGE SCALE GENOMIC DNA]</scope>
    <source>
        <strain evidence="2">SB0662_bin_43</strain>
    </source>
</reference>
<protein>
    <submittedName>
        <fullName evidence="2">Uncharacterized protein</fullName>
    </submittedName>
</protein>
<proteinExistence type="predicted"/>
<keyword evidence="1" id="KW-0812">Transmembrane</keyword>
<gene>
    <name evidence="2" type="ORF">F4X82_00370</name>
</gene>
<comment type="caution">
    <text evidence="2">The sequence shown here is derived from an EMBL/GenBank/DDBJ whole genome shotgun (WGS) entry which is preliminary data.</text>
</comment>
<name>A0A845DKY0_9BACT</name>